<evidence type="ECO:0000313" key="8">
    <source>
        <dbReference type="EMBL" id="MBB6670947.1"/>
    </source>
</evidence>
<comment type="caution">
    <text evidence="8">The sequence shown here is derived from an EMBL/GenBank/DDBJ whole genome shotgun (WGS) entry which is preliminary data.</text>
</comment>
<dbReference type="PANTHER" id="PTHR38459">
    <property type="entry name" value="PROPHAGE BACTOPRENOL-LINKED GLUCOSE TRANSLOCASE HOMOLOG"/>
    <property type="match status" value="1"/>
</dbReference>
<dbReference type="Proteomes" id="UP000547209">
    <property type="component" value="Unassembled WGS sequence"/>
</dbReference>
<dbReference type="RefSeq" id="WP_185142431.1">
    <property type="nucleotide sequence ID" value="NZ_JACJVP010000012.1"/>
</dbReference>
<evidence type="ECO:0000256" key="2">
    <source>
        <dbReference type="ARBA" id="ARBA00009399"/>
    </source>
</evidence>
<evidence type="ECO:0000256" key="5">
    <source>
        <dbReference type="ARBA" id="ARBA00023136"/>
    </source>
</evidence>
<feature type="transmembrane region" description="Helical" evidence="6">
    <location>
        <begin position="100"/>
        <end position="118"/>
    </location>
</feature>
<keyword evidence="9" id="KW-1185">Reference proteome</keyword>
<sequence length="135" mass="15173">MRGQEWKRLAKFALVGGMNTGIDVALFAVLVYGIGLSSTPSQFISYFIAFLNSYWWNKRWTFQTGGKRDARELIRFGIVNLLSFLFATGVLLAFEKGLGFSPIAAKLLSVFASLAVNYTGSKLWVFRKETLRQDS</sequence>
<dbReference type="Pfam" id="PF04138">
    <property type="entry name" value="GtrA_DPMS_TM"/>
    <property type="match status" value="1"/>
</dbReference>
<reference evidence="8 9" key="1">
    <citation type="submission" date="2020-08" db="EMBL/GenBank/DDBJ databases">
        <title>Cohnella phylogeny.</title>
        <authorList>
            <person name="Dunlap C."/>
        </authorList>
    </citation>
    <scope>NUCLEOTIDE SEQUENCE [LARGE SCALE GENOMIC DNA]</scope>
    <source>
        <strain evidence="8 9">DSM 28246</strain>
    </source>
</reference>
<name>A0A7X0RNT3_9BACL</name>
<organism evidence="8 9">
    <name type="scientific">Cohnella nanjingensis</name>
    <dbReference type="NCBI Taxonomy" id="1387779"/>
    <lineage>
        <taxon>Bacteria</taxon>
        <taxon>Bacillati</taxon>
        <taxon>Bacillota</taxon>
        <taxon>Bacilli</taxon>
        <taxon>Bacillales</taxon>
        <taxon>Paenibacillaceae</taxon>
        <taxon>Cohnella</taxon>
    </lineage>
</organism>
<evidence type="ECO:0000256" key="3">
    <source>
        <dbReference type="ARBA" id="ARBA00022692"/>
    </source>
</evidence>
<dbReference type="InterPro" id="IPR007267">
    <property type="entry name" value="GtrA_DPMS_TM"/>
</dbReference>
<evidence type="ECO:0000313" key="9">
    <source>
        <dbReference type="Proteomes" id="UP000547209"/>
    </source>
</evidence>
<feature type="domain" description="GtrA/DPMS transmembrane" evidence="7">
    <location>
        <begin position="11"/>
        <end position="126"/>
    </location>
</feature>
<dbReference type="GO" id="GO:0000271">
    <property type="term" value="P:polysaccharide biosynthetic process"/>
    <property type="evidence" value="ECO:0007669"/>
    <property type="project" value="InterPro"/>
</dbReference>
<feature type="transmembrane region" description="Helical" evidence="6">
    <location>
        <begin position="12"/>
        <end position="34"/>
    </location>
</feature>
<accession>A0A7X0RNT3</accession>
<evidence type="ECO:0000256" key="4">
    <source>
        <dbReference type="ARBA" id="ARBA00022989"/>
    </source>
</evidence>
<keyword evidence="4 6" id="KW-1133">Transmembrane helix</keyword>
<comment type="subcellular location">
    <subcellularLocation>
        <location evidence="1">Membrane</location>
        <topology evidence="1">Multi-pass membrane protein</topology>
    </subcellularLocation>
</comment>
<gene>
    <name evidence="8" type="ORF">H7C19_09625</name>
</gene>
<protein>
    <submittedName>
        <fullName evidence="8">GtrA family protein</fullName>
    </submittedName>
</protein>
<proteinExistence type="inferred from homology"/>
<feature type="transmembrane region" description="Helical" evidence="6">
    <location>
        <begin position="76"/>
        <end position="94"/>
    </location>
</feature>
<keyword evidence="3 6" id="KW-0812">Transmembrane</keyword>
<feature type="transmembrane region" description="Helical" evidence="6">
    <location>
        <begin position="40"/>
        <end position="56"/>
    </location>
</feature>
<keyword evidence="5 6" id="KW-0472">Membrane</keyword>
<dbReference type="InterPro" id="IPR051401">
    <property type="entry name" value="GtrA_CellWall_Glycosyl"/>
</dbReference>
<dbReference type="PANTHER" id="PTHR38459:SF1">
    <property type="entry name" value="PROPHAGE BACTOPRENOL-LINKED GLUCOSE TRANSLOCASE HOMOLOG"/>
    <property type="match status" value="1"/>
</dbReference>
<comment type="similarity">
    <text evidence="2">Belongs to the GtrA family.</text>
</comment>
<dbReference type="GO" id="GO:0005886">
    <property type="term" value="C:plasma membrane"/>
    <property type="evidence" value="ECO:0007669"/>
    <property type="project" value="TreeGrafter"/>
</dbReference>
<evidence type="ECO:0000256" key="1">
    <source>
        <dbReference type="ARBA" id="ARBA00004141"/>
    </source>
</evidence>
<dbReference type="AlphaFoldDB" id="A0A7X0RNT3"/>
<dbReference type="EMBL" id="JACJVP010000012">
    <property type="protein sequence ID" value="MBB6670947.1"/>
    <property type="molecule type" value="Genomic_DNA"/>
</dbReference>
<evidence type="ECO:0000259" key="7">
    <source>
        <dbReference type="Pfam" id="PF04138"/>
    </source>
</evidence>
<evidence type="ECO:0000256" key="6">
    <source>
        <dbReference type="SAM" id="Phobius"/>
    </source>
</evidence>